<feature type="domain" description="P-type ATPase A" evidence="16">
    <location>
        <begin position="165"/>
        <end position="264"/>
    </location>
</feature>
<dbReference type="SUPFAM" id="SSF56784">
    <property type="entry name" value="HAD-like"/>
    <property type="match status" value="1"/>
</dbReference>
<dbReference type="InterPro" id="IPR036412">
    <property type="entry name" value="HAD-like_sf"/>
</dbReference>
<dbReference type="Proteomes" id="UP000231333">
    <property type="component" value="Unassembled WGS sequence"/>
</dbReference>
<dbReference type="GO" id="GO:0043682">
    <property type="term" value="F:P-type divalent copper transporter activity"/>
    <property type="evidence" value="ECO:0007669"/>
    <property type="project" value="TreeGrafter"/>
</dbReference>
<proteinExistence type="inferred from homology"/>
<dbReference type="GO" id="GO:0005886">
    <property type="term" value="C:plasma membrane"/>
    <property type="evidence" value="ECO:0007669"/>
    <property type="project" value="UniProtKB-SubCell"/>
</dbReference>
<feature type="transmembrane region" description="Helical" evidence="15">
    <location>
        <begin position="309"/>
        <end position="331"/>
    </location>
</feature>
<evidence type="ECO:0000313" key="17">
    <source>
        <dbReference type="EMBL" id="PIR38011.1"/>
    </source>
</evidence>
<dbReference type="PRINTS" id="PR00119">
    <property type="entry name" value="CATATPASE"/>
</dbReference>
<dbReference type="InterPro" id="IPR008250">
    <property type="entry name" value="ATPase_P-typ_transduc_dom_A_sf"/>
</dbReference>
<keyword evidence="14 15" id="KW-0472">Membrane</keyword>
<feature type="transmembrane region" description="Helical" evidence="15">
    <location>
        <begin position="616"/>
        <end position="639"/>
    </location>
</feature>
<dbReference type="InterPro" id="IPR023299">
    <property type="entry name" value="ATPase_P-typ_cyto_dom_N"/>
</dbReference>
<evidence type="ECO:0000256" key="2">
    <source>
        <dbReference type="ARBA" id="ARBA00006024"/>
    </source>
</evidence>
<dbReference type="SFLD" id="SFLDG00002">
    <property type="entry name" value="C1.7:_P-type_atpase_like"/>
    <property type="match status" value="1"/>
</dbReference>
<dbReference type="SFLD" id="SFLDS00003">
    <property type="entry name" value="Haloacid_Dehalogenase"/>
    <property type="match status" value="1"/>
</dbReference>
<dbReference type="EMBL" id="PCXL01000013">
    <property type="protein sequence ID" value="PIR38011.1"/>
    <property type="molecule type" value="Genomic_DNA"/>
</dbReference>
<dbReference type="Pfam" id="PF00702">
    <property type="entry name" value="Hydrolase"/>
    <property type="match status" value="1"/>
</dbReference>
<name>A0A2H0QUQ6_9BACT</name>
<evidence type="ECO:0000256" key="12">
    <source>
        <dbReference type="ARBA" id="ARBA00022989"/>
    </source>
</evidence>
<dbReference type="Gene3D" id="3.40.1110.10">
    <property type="entry name" value="Calcium-transporting ATPase, cytoplasmic domain N"/>
    <property type="match status" value="1"/>
</dbReference>
<keyword evidence="11" id="KW-1278">Translocase</keyword>
<reference evidence="17 18" key="1">
    <citation type="submission" date="2017-09" db="EMBL/GenBank/DDBJ databases">
        <title>Depth-based differentiation of microbial function through sediment-hosted aquifers and enrichment of novel symbionts in the deep terrestrial subsurface.</title>
        <authorList>
            <person name="Probst A.J."/>
            <person name="Ladd B."/>
            <person name="Jarett J.K."/>
            <person name="Geller-Mcgrath D.E."/>
            <person name="Sieber C.M."/>
            <person name="Emerson J.B."/>
            <person name="Anantharaman K."/>
            <person name="Thomas B.C."/>
            <person name="Malmstrom R."/>
            <person name="Stieglmeier M."/>
            <person name="Klingl A."/>
            <person name="Woyke T."/>
            <person name="Ryan C.M."/>
            <person name="Banfield J.F."/>
        </authorList>
    </citation>
    <scope>NUCLEOTIDE SEQUENCE [LARGE SCALE GENOMIC DNA]</scope>
    <source>
        <strain evidence="17">CG10_big_fil_rev_8_21_14_0_10_42_12</strain>
    </source>
</reference>
<dbReference type="Gene3D" id="2.70.150.10">
    <property type="entry name" value="Calcium-transporting ATPase, cytoplasmic transduction domain A"/>
    <property type="match status" value="1"/>
</dbReference>
<evidence type="ECO:0000256" key="15">
    <source>
        <dbReference type="RuleBase" id="RU362081"/>
    </source>
</evidence>
<dbReference type="FunFam" id="2.70.150.10:FF:000002">
    <property type="entry name" value="Copper-transporting ATPase 1, putative"/>
    <property type="match status" value="1"/>
</dbReference>
<dbReference type="InterPro" id="IPR027256">
    <property type="entry name" value="P-typ_ATPase_IB"/>
</dbReference>
<dbReference type="InterPro" id="IPR023298">
    <property type="entry name" value="ATPase_P-typ_TM_dom_sf"/>
</dbReference>
<keyword evidence="5" id="KW-0597">Phosphoprotein</keyword>
<evidence type="ECO:0000256" key="5">
    <source>
        <dbReference type="ARBA" id="ARBA00022553"/>
    </source>
</evidence>
<feature type="transmembrane region" description="Helical" evidence="15">
    <location>
        <begin position="281"/>
        <end position="303"/>
    </location>
</feature>
<keyword evidence="8 15" id="KW-0547">Nucleotide-binding</keyword>
<dbReference type="PROSITE" id="PS00154">
    <property type="entry name" value="ATPASE_E1_E2"/>
    <property type="match status" value="1"/>
</dbReference>
<dbReference type="PANTHER" id="PTHR43520:SF5">
    <property type="entry name" value="CATION-TRANSPORTING P-TYPE ATPASE-RELATED"/>
    <property type="match status" value="1"/>
</dbReference>
<comment type="similarity">
    <text evidence="2 15">Belongs to the cation transport ATPase (P-type) (TC 3.A.3) family. Type IB subfamily.</text>
</comment>
<keyword evidence="7 15" id="KW-0479">Metal-binding</keyword>
<protein>
    <submittedName>
        <fullName evidence="17">Heavy metal translocating P-type ATPase</fullName>
    </submittedName>
</protein>
<keyword evidence="10" id="KW-0460">Magnesium</keyword>
<evidence type="ECO:0000259" key="16">
    <source>
        <dbReference type="Pfam" id="PF00122"/>
    </source>
</evidence>
<feature type="transmembrane region" description="Helical" evidence="15">
    <location>
        <begin position="130"/>
        <end position="147"/>
    </location>
</feature>
<sequence>MHMDCCHSDTVGNMNHNHHAHQAAGHGMGHGDASMYIKRFWIVTFLLIPLLLTHGGITDFFGIGILPYAQWIGFGIATVIFGFAFVFFEHALHEIKAKKYGMMTLVSLAVGSGYLFSVVSTFVPALETEFYLEISTLIWVLLFGHYLEAKSSNAAGDALGEVAKLLPKQAHKLIEGGEIDVTIDTLREGDMVLVKPGEKVPADGRVSRGSAHVDESLISGESKPIHKTEGDQVVAGSICLDGSLTVKLLRVGEHSTIGQIQKLISEAGHTKPRSQRIADRAAAILTFVAGITAIVALLVWTLIIGEPFVFGMTLAITVLVIACPHALGLAIPTVTTIATSLAVKNGFFIKDLAKIEILRKADYIVFDKTGTLTEGKFGVTRVVTIPGGDEQQIVRIAASLEQHSSHVIGTALMAYAKEQRVTLDHISDFKNIAGQGVQAKIGETEYKVGNERLVSKIMSQEFDVETEGTRVYVADHERVLGYIVLADAVKPSAYNTVAHLHAMGIKVAILTGDNERVAQSVAEELSIDTYIANVLPEDKYVHIKKLQNEGNTVVMVGDGVNDAPALTQADVGVAIGAGTDVAIESGDVVLMQSDPMDVVKLVRLSKSVYIKMIQNLVWALGYNIVALPAAAGAFASFGFFLRPEVGALLMSGSTVIVVLNALLLKRVTL</sequence>
<dbReference type="NCBIfam" id="TIGR01511">
    <property type="entry name" value="ATPase-IB1_Cu"/>
    <property type="match status" value="1"/>
</dbReference>
<evidence type="ECO:0000256" key="8">
    <source>
        <dbReference type="ARBA" id="ARBA00022741"/>
    </source>
</evidence>
<dbReference type="InterPro" id="IPR023214">
    <property type="entry name" value="HAD_sf"/>
</dbReference>
<feature type="transmembrane region" description="Helical" evidence="15">
    <location>
        <begin position="68"/>
        <end position="88"/>
    </location>
</feature>
<organism evidence="17 18">
    <name type="scientific">Candidatus Zambryskibacteria bacterium CG10_big_fil_rev_8_21_14_0_10_42_12</name>
    <dbReference type="NCBI Taxonomy" id="1975115"/>
    <lineage>
        <taxon>Bacteria</taxon>
        <taxon>Candidatus Zambryskiibacteriota</taxon>
    </lineage>
</organism>
<keyword evidence="6 15" id="KW-0812">Transmembrane</keyword>
<dbReference type="Gene3D" id="3.40.50.1000">
    <property type="entry name" value="HAD superfamily/HAD-like"/>
    <property type="match status" value="1"/>
</dbReference>
<evidence type="ECO:0000256" key="13">
    <source>
        <dbReference type="ARBA" id="ARBA00023065"/>
    </source>
</evidence>
<dbReference type="NCBIfam" id="TIGR01525">
    <property type="entry name" value="ATPase-IB_hvy"/>
    <property type="match status" value="1"/>
</dbReference>
<evidence type="ECO:0000256" key="3">
    <source>
        <dbReference type="ARBA" id="ARBA00022448"/>
    </source>
</evidence>
<evidence type="ECO:0000256" key="1">
    <source>
        <dbReference type="ARBA" id="ARBA00004651"/>
    </source>
</evidence>
<feature type="transmembrane region" description="Helical" evidence="15">
    <location>
        <begin position="645"/>
        <end position="664"/>
    </location>
</feature>
<dbReference type="InterPro" id="IPR018303">
    <property type="entry name" value="ATPase_P-typ_P_site"/>
</dbReference>
<dbReference type="PRINTS" id="PR00120">
    <property type="entry name" value="HATPASE"/>
</dbReference>
<dbReference type="InterPro" id="IPR059000">
    <property type="entry name" value="ATPase_P-type_domA"/>
</dbReference>
<keyword evidence="4 15" id="KW-1003">Cell membrane</keyword>
<keyword evidence="9 15" id="KW-0067">ATP-binding</keyword>
<dbReference type="Pfam" id="PF00122">
    <property type="entry name" value="E1-E2_ATPase"/>
    <property type="match status" value="1"/>
</dbReference>
<evidence type="ECO:0000313" key="18">
    <source>
        <dbReference type="Proteomes" id="UP000231333"/>
    </source>
</evidence>
<dbReference type="InterPro" id="IPR001757">
    <property type="entry name" value="P_typ_ATPase"/>
</dbReference>
<dbReference type="SUPFAM" id="SSF81653">
    <property type="entry name" value="Calcium ATPase, transduction domain A"/>
    <property type="match status" value="1"/>
</dbReference>
<feature type="transmembrane region" description="Helical" evidence="15">
    <location>
        <begin position="40"/>
        <end position="62"/>
    </location>
</feature>
<keyword evidence="13" id="KW-0406">Ion transport</keyword>
<dbReference type="InterPro" id="IPR044492">
    <property type="entry name" value="P_typ_ATPase_HD_dom"/>
</dbReference>
<comment type="caution">
    <text evidence="17">The sequence shown here is derived from an EMBL/GenBank/DDBJ whole genome shotgun (WGS) entry which is preliminary data.</text>
</comment>
<dbReference type="GO" id="GO:0016887">
    <property type="term" value="F:ATP hydrolysis activity"/>
    <property type="evidence" value="ECO:0007669"/>
    <property type="project" value="InterPro"/>
</dbReference>
<evidence type="ECO:0000256" key="9">
    <source>
        <dbReference type="ARBA" id="ARBA00022840"/>
    </source>
</evidence>
<keyword evidence="3" id="KW-0813">Transport</keyword>
<gene>
    <name evidence="17" type="ORF">COV34_02900</name>
</gene>
<dbReference type="GO" id="GO:0005507">
    <property type="term" value="F:copper ion binding"/>
    <property type="evidence" value="ECO:0007669"/>
    <property type="project" value="TreeGrafter"/>
</dbReference>
<dbReference type="SUPFAM" id="SSF81665">
    <property type="entry name" value="Calcium ATPase, transmembrane domain M"/>
    <property type="match status" value="1"/>
</dbReference>
<evidence type="ECO:0000256" key="11">
    <source>
        <dbReference type="ARBA" id="ARBA00022967"/>
    </source>
</evidence>
<dbReference type="GO" id="GO:0055070">
    <property type="term" value="P:copper ion homeostasis"/>
    <property type="evidence" value="ECO:0007669"/>
    <property type="project" value="TreeGrafter"/>
</dbReference>
<evidence type="ECO:0000256" key="4">
    <source>
        <dbReference type="ARBA" id="ARBA00022475"/>
    </source>
</evidence>
<feature type="transmembrane region" description="Helical" evidence="15">
    <location>
        <begin position="100"/>
        <end position="124"/>
    </location>
</feature>
<evidence type="ECO:0000256" key="10">
    <source>
        <dbReference type="ARBA" id="ARBA00022842"/>
    </source>
</evidence>
<evidence type="ECO:0000256" key="7">
    <source>
        <dbReference type="ARBA" id="ARBA00022723"/>
    </source>
</evidence>
<evidence type="ECO:0000256" key="6">
    <source>
        <dbReference type="ARBA" id="ARBA00022692"/>
    </source>
</evidence>
<dbReference type="AlphaFoldDB" id="A0A2H0QUQ6"/>
<evidence type="ECO:0000256" key="14">
    <source>
        <dbReference type="ARBA" id="ARBA00023136"/>
    </source>
</evidence>
<dbReference type="NCBIfam" id="TIGR01512">
    <property type="entry name" value="ATPase-IB2_Cd"/>
    <property type="match status" value="1"/>
</dbReference>
<comment type="subcellular location">
    <subcellularLocation>
        <location evidence="1">Cell membrane</location>
        <topology evidence="1">Multi-pass membrane protein</topology>
    </subcellularLocation>
</comment>
<dbReference type="NCBIfam" id="TIGR01494">
    <property type="entry name" value="ATPase_P-type"/>
    <property type="match status" value="1"/>
</dbReference>
<dbReference type="SFLD" id="SFLDF00027">
    <property type="entry name" value="p-type_atpase"/>
    <property type="match status" value="1"/>
</dbReference>
<accession>A0A2H0QUQ6</accession>
<dbReference type="GO" id="GO:0005524">
    <property type="term" value="F:ATP binding"/>
    <property type="evidence" value="ECO:0007669"/>
    <property type="project" value="UniProtKB-UniRule"/>
</dbReference>
<dbReference type="PANTHER" id="PTHR43520">
    <property type="entry name" value="ATP7, ISOFORM B"/>
    <property type="match status" value="1"/>
</dbReference>
<keyword evidence="12 15" id="KW-1133">Transmembrane helix</keyword>